<dbReference type="EMBL" id="GDIQ01016192">
    <property type="protein sequence ID" value="JAN78545.1"/>
    <property type="molecule type" value="Transcribed_RNA"/>
</dbReference>
<protein>
    <submittedName>
        <fullName evidence="1">Uncharacterized protein</fullName>
    </submittedName>
</protein>
<dbReference type="AlphaFoldDB" id="A0A0P6HR63"/>
<organism evidence="1">
    <name type="scientific">Daphnia magna</name>
    <dbReference type="NCBI Taxonomy" id="35525"/>
    <lineage>
        <taxon>Eukaryota</taxon>
        <taxon>Metazoa</taxon>
        <taxon>Ecdysozoa</taxon>
        <taxon>Arthropoda</taxon>
        <taxon>Crustacea</taxon>
        <taxon>Branchiopoda</taxon>
        <taxon>Diplostraca</taxon>
        <taxon>Cladocera</taxon>
        <taxon>Anomopoda</taxon>
        <taxon>Daphniidae</taxon>
        <taxon>Daphnia</taxon>
    </lineage>
</organism>
<proteinExistence type="predicted"/>
<sequence>MLIRKRTSFSRIPLPALFPFKTARDLPGDRPTMPRVIDLTGWSYFAFVHITIGMNALMWL</sequence>
<name>A0A0P6HR63_9CRUS</name>
<reference evidence="1" key="1">
    <citation type="submission" date="2015-10" db="EMBL/GenBank/DDBJ databases">
        <title>EvidentialGene: Evidence-directed Construction of Complete mRNA Transcriptomes without Genomes.</title>
        <authorList>
            <person name="Gilbert D.G."/>
        </authorList>
    </citation>
    <scope>NUCLEOTIDE SEQUENCE</scope>
</reference>
<evidence type="ECO:0000313" key="1">
    <source>
        <dbReference type="EMBL" id="JAN78545.1"/>
    </source>
</evidence>
<accession>A0A0P6HR63</accession>